<organism evidence="4 6">
    <name type="scientific">Rhizobium phaseoli</name>
    <dbReference type="NCBI Taxonomy" id="396"/>
    <lineage>
        <taxon>Bacteria</taxon>
        <taxon>Pseudomonadati</taxon>
        <taxon>Pseudomonadota</taxon>
        <taxon>Alphaproteobacteria</taxon>
        <taxon>Hyphomicrobiales</taxon>
        <taxon>Rhizobiaceae</taxon>
        <taxon>Rhizobium/Agrobacterium group</taxon>
        <taxon>Rhizobium</taxon>
    </lineage>
</organism>
<name>A0A192TG50_9HYPH</name>
<dbReference type="GO" id="GO:0031640">
    <property type="term" value="P:killing of cells of another organism"/>
    <property type="evidence" value="ECO:0007669"/>
    <property type="project" value="UniProtKB-KW"/>
</dbReference>
<dbReference type="InterPro" id="IPR023346">
    <property type="entry name" value="Lysozyme-like_dom_sf"/>
</dbReference>
<evidence type="ECO:0000256" key="2">
    <source>
        <dbReference type="ARBA" id="ARBA00022638"/>
    </source>
</evidence>
<dbReference type="EMBL" id="CP064931">
    <property type="protein sequence ID" value="QPK08901.1"/>
    <property type="molecule type" value="Genomic_DNA"/>
</dbReference>
<dbReference type="Proteomes" id="UP000540266">
    <property type="component" value="Chromosome"/>
</dbReference>
<evidence type="ECO:0000313" key="5">
    <source>
        <dbReference type="Proteomes" id="UP000078551"/>
    </source>
</evidence>
<sequence length="290" mass="31777">MEREKFDASQQLEKSKQQHELVLKMISVGDEIQAKKNIKFLAESGLISDPVLVKKLLDANVTGVLPASSDNSTVGRLGASIPATKSLAHISSRAIEFIVNFEVQTPDNYNKNFSHPKYFSGTLSSGVTIGVGYDLGYVSTAKMRADWQGFLSDDDIERLSNAVGVIGPAAGPLAAQLQDITIPWSAASSQFEATTLPPIIDQLESSLKNFDDLPPDSAGALVALAYNRGMTFTKTGDRFTEMREIARSVEERRFNDIPSQIRSIKRLWPMPGLQNRREAEAALFESGLQQ</sequence>
<dbReference type="InterPro" id="IPR023347">
    <property type="entry name" value="Lysozyme_dom_sf"/>
</dbReference>
<dbReference type="RefSeq" id="WP_012485428.1">
    <property type="nucleotide sequence ID" value="NZ_CP013522.1"/>
</dbReference>
<dbReference type="GO" id="GO:0003796">
    <property type="term" value="F:lysozyme activity"/>
    <property type="evidence" value="ECO:0007669"/>
    <property type="project" value="InterPro"/>
</dbReference>
<gene>
    <name evidence="3" type="ORF">AMC81_CH03994</name>
    <name evidence="4" type="ORF">HER27_021150</name>
</gene>
<proteinExistence type="predicted"/>
<keyword evidence="1" id="KW-0929">Antimicrobial</keyword>
<dbReference type="Proteomes" id="UP000078551">
    <property type="component" value="Chromosome"/>
</dbReference>
<evidence type="ECO:0000313" key="6">
    <source>
        <dbReference type="Proteomes" id="UP000540266"/>
    </source>
</evidence>
<dbReference type="SUPFAM" id="SSF53955">
    <property type="entry name" value="Lysozyme-like"/>
    <property type="match status" value="1"/>
</dbReference>
<dbReference type="AlphaFoldDB" id="A0A192TG50"/>
<dbReference type="Gene3D" id="1.10.530.40">
    <property type="match status" value="1"/>
</dbReference>
<evidence type="ECO:0000313" key="3">
    <source>
        <dbReference type="EMBL" id="ANL86707.1"/>
    </source>
</evidence>
<dbReference type="EMBL" id="CP013568">
    <property type="protein sequence ID" value="ANL86707.1"/>
    <property type="molecule type" value="Genomic_DNA"/>
</dbReference>
<evidence type="ECO:0000256" key="1">
    <source>
        <dbReference type="ARBA" id="ARBA00022529"/>
    </source>
</evidence>
<reference evidence="4 6" key="2">
    <citation type="submission" date="2020-11" db="EMBL/GenBank/DDBJ databases">
        <title>Indigenous Rhizobia Nodulating Common beans in Western Kenya.</title>
        <authorList>
            <person name="Wekesa C.S."/>
            <person name="Oelmueller R."/>
            <person name="Furch A.C."/>
        </authorList>
    </citation>
    <scope>NUCLEOTIDE SEQUENCE [LARGE SCALE GENOMIC DNA]</scope>
    <source>
        <strain evidence="6">BS3</strain>
        <strain evidence="4">S3</strain>
    </source>
</reference>
<dbReference type="GO" id="GO:0042742">
    <property type="term" value="P:defense response to bacterium"/>
    <property type="evidence" value="ECO:0007669"/>
    <property type="project" value="UniProtKB-KW"/>
</dbReference>
<accession>A0A192TG50</accession>
<evidence type="ECO:0000313" key="4">
    <source>
        <dbReference type="EMBL" id="QPK08901.1"/>
    </source>
</evidence>
<reference evidence="3 5" key="1">
    <citation type="submission" date="2015-11" db="EMBL/GenBank/DDBJ databases">
        <title>The limits of bacterial species coexistence and the symbiotic plasmid transference in sympatric Rhizobium populations.</title>
        <authorList>
            <person name="Perez-Carrascal O.M."/>
            <person name="VanInsberghe D."/>
            <person name="Juarez S."/>
            <person name="Polz M.F."/>
            <person name="Vinuesa P."/>
            <person name="Gonzalez V."/>
        </authorList>
    </citation>
    <scope>NUCLEOTIDE SEQUENCE [LARGE SCALE GENOMIC DNA]</scope>
    <source>
        <strain evidence="3 5">N771</strain>
    </source>
</reference>
<keyword evidence="5" id="KW-1185">Reference proteome</keyword>
<dbReference type="CDD" id="cd16904">
    <property type="entry name" value="pesticin_lyz-like"/>
    <property type="match status" value="1"/>
</dbReference>
<protein>
    <submittedName>
        <fullName evidence="3">Lysozyme domain-containing protein</fullName>
    </submittedName>
</protein>
<keyword evidence="2" id="KW-0081">Bacteriolytic enzyme</keyword>